<dbReference type="Pfam" id="PF06686">
    <property type="entry name" value="SpoIIIAC"/>
    <property type="match status" value="2"/>
</dbReference>
<reference evidence="3" key="1">
    <citation type="submission" date="2016-10" db="EMBL/GenBank/DDBJ databases">
        <authorList>
            <person name="Varghese N."/>
            <person name="Submissions S."/>
        </authorList>
    </citation>
    <scope>NUCLEOTIDE SEQUENCE [LARGE SCALE GENOMIC DNA]</scope>
    <source>
        <strain evidence="3">DSM 21620</strain>
    </source>
</reference>
<protein>
    <submittedName>
        <fullName evidence="2">Stage III sporulation protein AD</fullName>
    </submittedName>
</protein>
<evidence type="ECO:0000256" key="1">
    <source>
        <dbReference type="SAM" id="Phobius"/>
    </source>
</evidence>
<dbReference type="EMBL" id="FMZB01000013">
    <property type="protein sequence ID" value="SDD54447.1"/>
    <property type="molecule type" value="Genomic_DNA"/>
</dbReference>
<dbReference type="STRING" id="361279.SAMN05421663_11339"/>
<evidence type="ECO:0000313" key="3">
    <source>
        <dbReference type="Proteomes" id="UP000198666"/>
    </source>
</evidence>
<dbReference type="OrthoDB" id="1682150at2"/>
<keyword evidence="1" id="KW-1133">Transmembrane helix</keyword>
<dbReference type="InterPro" id="IPR014211">
    <property type="entry name" value="Spore_III_AD"/>
</dbReference>
<organism evidence="2 3">
    <name type="scientific">Terribacillus halophilus</name>
    <dbReference type="NCBI Taxonomy" id="361279"/>
    <lineage>
        <taxon>Bacteria</taxon>
        <taxon>Bacillati</taxon>
        <taxon>Bacillota</taxon>
        <taxon>Bacilli</taxon>
        <taxon>Bacillales</taxon>
        <taxon>Bacillaceae</taxon>
        <taxon>Terribacillus</taxon>
    </lineage>
</organism>
<dbReference type="InterPro" id="IPR025664">
    <property type="entry name" value="Spore_III_AC/AD"/>
</dbReference>
<dbReference type="Proteomes" id="UP000198666">
    <property type="component" value="Unassembled WGS sequence"/>
</dbReference>
<evidence type="ECO:0000313" key="2">
    <source>
        <dbReference type="EMBL" id="SDD54447.1"/>
    </source>
</evidence>
<dbReference type="RefSeq" id="WP_093728497.1">
    <property type="nucleotide sequence ID" value="NZ_FMZB01000013.1"/>
</dbReference>
<proteinExistence type="predicted"/>
<gene>
    <name evidence="2" type="ORF">SAMN05421663_11339</name>
</gene>
<keyword evidence="3" id="KW-1185">Reference proteome</keyword>
<keyword evidence="1" id="KW-0812">Transmembrane</keyword>
<accession>A0A1G6VN51</accession>
<feature type="transmembrane region" description="Helical" evidence="1">
    <location>
        <begin position="27"/>
        <end position="54"/>
    </location>
</feature>
<feature type="transmembrane region" description="Helical" evidence="1">
    <location>
        <begin position="66"/>
        <end position="86"/>
    </location>
</feature>
<dbReference type="NCBIfam" id="TIGR02849">
    <property type="entry name" value="spore_III_AD"/>
    <property type="match status" value="1"/>
</dbReference>
<sequence>MDIIIIVSIGIVASLLALIVKEQNSSIAFFVVVVTGIIIFLFILQKIAGILLLIEQLGERANVEGLYIKTILKIIGIAYITEFGAHLTRDAGLSAIAAKIELAGKIIIITVAIPILTAVIETIISFMPGG</sequence>
<feature type="transmembrane region" description="Helical" evidence="1">
    <location>
        <begin position="106"/>
        <end position="127"/>
    </location>
</feature>
<keyword evidence="1" id="KW-0472">Membrane</keyword>
<dbReference type="AlphaFoldDB" id="A0A1G6VN51"/>
<name>A0A1G6VN51_9BACI</name>